<sequence length="60" mass="6176">MGSIGGPELIIGLIIVALLFGSRLPKLARNLGQATNEFKKGQASANKDDAPKGDTPPSSN</sequence>
<protein>
    <recommendedName>
        <fullName evidence="12">Sec-independent protein translocase protein TatA</fullName>
    </recommendedName>
</protein>
<evidence type="ECO:0000313" key="11">
    <source>
        <dbReference type="Proteomes" id="UP000051017"/>
    </source>
</evidence>
<comment type="subcellular location">
    <subcellularLocation>
        <location evidence="1">Membrane</location>
        <topology evidence="1">Single-pass membrane protein</topology>
    </subcellularLocation>
</comment>
<comment type="caution">
    <text evidence="10">The sequence shown here is derived from an EMBL/GenBank/DDBJ whole genome shotgun (WGS) entry which is preliminary data.</text>
</comment>
<name>A0A0R2QH11_9ACTN</name>
<evidence type="ECO:0000256" key="4">
    <source>
        <dbReference type="ARBA" id="ARBA00022927"/>
    </source>
</evidence>
<dbReference type="Pfam" id="PF02416">
    <property type="entry name" value="TatA_B_E"/>
    <property type="match status" value="1"/>
</dbReference>
<evidence type="ECO:0000256" key="3">
    <source>
        <dbReference type="ARBA" id="ARBA00022692"/>
    </source>
</evidence>
<evidence type="ECO:0000256" key="6">
    <source>
        <dbReference type="ARBA" id="ARBA00023010"/>
    </source>
</evidence>
<dbReference type="GO" id="GO:0016020">
    <property type="term" value="C:membrane"/>
    <property type="evidence" value="ECO:0007669"/>
    <property type="project" value="UniProtKB-ARBA"/>
</dbReference>
<evidence type="ECO:0008006" key="12">
    <source>
        <dbReference type="Google" id="ProtNLM"/>
    </source>
</evidence>
<keyword evidence="2" id="KW-0813">Transport</keyword>
<keyword evidence="4" id="KW-0653">Protein transport</keyword>
<feature type="region of interest" description="Disordered" evidence="8">
    <location>
        <begin position="38"/>
        <end position="60"/>
    </location>
</feature>
<dbReference type="Proteomes" id="UP000051017">
    <property type="component" value="Unassembled WGS sequence"/>
</dbReference>
<dbReference type="PANTHER" id="PTHR42982:SF1">
    <property type="entry name" value="SEC-INDEPENDENT PROTEIN TRANSLOCASE PROTEIN TATA"/>
    <property type="match status" value="1"/>
</dbReference>
<dbReference type="GO" id="GO:0015031">
    <property type="term" value="P:protein transport"/>
    <property type="evidence" value="ECO:0007669"/>
    <property type="project" value="UniProtKB-KW"/>
</dbReference>
<evidence type="ECO:0000256" key="8">
    <source>
        <dbReference type="SAM" id="MobiDB-lite"/>
    </source>
</evidence>
<evidence type="ECO:0000256" key="5">
    <source>
        <dbReference type="ARBA" id="ARBA00022989"/>
    </source>
</evidence>
<organism evidence="10 11">
    <name type="scientific">Acidimicrobiia bacterium BACL6 MAG-120924-bin43</name>
    <dbReference type="NCBI Taxonomy" id="1655583"/>
    <lineage>
        <taxon>Bacteria</taxon>
        <taxon>Bacillati</taxon>
        <taxon>Actinomycetota</taxon>
        <taxon>Acidimicrobiia</taxon>
        <taxon>acIV cluster</taxon>
    </lineage>
</organism>
<keyword evidence="3 9" id="KW-0812">Transmembrane</keyword>
<dbReference type="Gene3D" id="1.20.5.3310">
    <property type="match status" value="1"/>
</dbReference>
<dbReference type="PANTHER" id="PTHR42982">
    <property type="entry name" value="SEC-INDEPENDENT PROTEIN TRANSLOCASE PROTEIN TATA"/>
    <property type="match status" value="1"/>
</dbReference>
<proteinExistence type="predicted"/>
<feature type="transmembrane region" description="Helical" evidence="9">
    <location>
        <begin position="6"/>
        <end position="24"/>
    </location>
</feature>
<keyword evidence="7 9" id="KW-0472">Membrane</keyword>
<evidence type="ECO:0000313" key="10">
    <source>
        <dbReference type="EMBL" id="KRO49559.1"/>
    </source>
</evidence>
<keyword evidence="6" id="KW-0811">Translocation</keyword>
<keyword evidence="5 9" id="KW-1133">Transmembrane helix</keyword>
<evidence type="ECO:0000256" key="2">
    <source>
        <dbReference type="ARBA" id="ARBA00022448"/>
    </source>
</evidence>
<evidence type="ECO:0000256" key="1">
    <source>
        <dbReference type="ARBA" id="ARBA00004167"/>
    </source>
</evidence>
<dbReference type="InterPro" id="IPR003369">
    <property type="entry name" value="TatA/B/E"/>
</dbReference>
<accession>A0A0R2QH11</accession>
<gene>
    <name evidence="10" type="ORF">ABR75_07980</name>
</gene>
<evidence type="ECO:0000256" key="7">
    <source>
        <dbReference type="ARBA" id="ARBA00023136"/>
    </source>
</evidence>
<evidence type="ECO:0000256" key="9">
    <source>
        <dbReference type="SAM" id="Phobius"/>
    </source>
</evidence>
<dbReference type="EMBL" id="LIBJ01000002">
    <property type="protein sequence ID" value="KRO49559.1"/>
    <property type="molecule type" value="Genomic_DNA"/>
</dbReference>
<reference evidence="10 11" key="1">
    <citation type="submission" date="2015-10" db="EMBL/GenBank/DDBJ databases">
        <title>Metagenome-Assembled Genomes uncover a global brackish microbiome.</title>
        <authorList>
            <person name="Hugerth L.W."/>
            <person name="Larsson J."/>
            <person name="Alneberg J."/>
            <person name="Lindh M.V."/>
            <person name="Legrand C."/>
            <person name="Pinhassi J."/>
            <person name="Andersson A.F."/>
        </authorList>
    </citation>
    <scope>NUCLEOTIDE SEQUENCE [LARGE SCALE GENOMIC DNA]</scope>
    <source>
        <strain evidence="10">BACL6 MAG-120924-bin43</strain>
    </source>
</reference>
<dbReference type="AlphaFoldDB" id="A0A0R2QH11"/>